<evidence type="ECO:0000313" key="2">
    <source>
        <dbReference type="EMBL" id="MBR1137942.1"/>
    </source>
</evidence>
<keyword evidence="1" id="KW-0732">Signal</keyword>
<gene>
    <name evidence="2" type="ORF">JQ619_19400</name>
</gene>
<accession>A0ABS5G9D6</accession>
<dbReference type="InterPro" id="IPR009091">
    <property type="entry name" value="RCC1/BLIP-II"/>
</dbReference>
<reference evidence="3" key="1">
    <citation type="journal article" date="2021" name="ISME J.">
        <title>Evolutionary origin and ecological implication of a unique nif island in free-living Bradyrhizobium lineages.</title>
        <authorList>
            <person name="Tao J."/>
        </authorList>
    </citation>
    <scope>NUCLEOTIDE SEQUENCE [LARGE SCALE GENOMIC DNA]</scope>
    <source>
        <strain evidence="3">SZCCT0094</strain>
    </source>
</reference>
<dbReference type="Gene3D" id="2.130.10.30">
    <property type="entry name" value="Regulator of chromosome condensation 1/beta-lactamase-inhibitor protein II"/>
    <property type="match status" value="1"/>
</dbReference>
<feature type="chain" id="PRO_5046268437" evidence="1">
    <location>
        <begin position="22"/>
        <end position="386"/>
    </location>
</feature>
<name>A0ABS5G9D6_9BRAD</name>
<comment type="caution">
    <text evidence="2">The sequence shown here is derived from an EMBL/GenBank/DDBJ whole genome shotgun (WGS) entry which is preliminary data.</text>
</comment>
<keyword evidence="3" id="KW-1185">Reference proteome</keyword>
<dbReference type="RefSeq" id="WP_172235259.1">
    <property type="nucleotide sequence ID" value="NZ_JABFDP010000001.1"/>
</dbReference>
<sequence length="386" mass="41759">MFASALSLVLFSLMFCDHTWGAVQLGSQRHHAVAITPGAEAVLREDGRVVAFKNTAKDGAPVLIEGLTDVVAISGVSPGMLDASQPESPASWIALRRNGDVYQWKGTCAEDGYVDCKYTRASKVAGLSNITTISSSRGAHLALDRNGQVWGWGWDIDGLLTGAVYPFVKPQLALVKRPIRLPIPQELRFVAVGFPHAIGIDRAGGVWIWGRPDRFDAQPEKSQSISAGQLTFRKVDGLPPARSAVAFGRTYVLAETGEVWSWGITSYNRHESFGRRQPDKMDGACPTKALSVTAGTVVAVCLDGTVYRALWPGVETTDCCQARIVTEERWERVPFLSGINQLHVSNATFDVSLVDNSGDAYRDAFETFGAVLKPLTSLQGPLGLGR</sequence>
<proteinExistence type="predicted"/>
<dbReference type="SUPFAM" id="SSF50985">
    <property type="entry name" value="RCC1/BLIP-II"/>
    <property type="match status" value="1"/>
</dbReference>
<evidence type="ECO:0000256" key="1">
    <source>
        <dbReference type="SAM" id="SignalP"/>
    </source>
</evidence>
<dbReference type="Proteomes" id="UP001314635">
    <property type="component" value="Unassembled WGS sequence"/>
</dbReference>
<protein>
    <submittedName>
        <fullName evidence="2">Uncharacterized protein</fullName>
    </submittedName>
</protein>
<organism evidence="2 3">
    <name type="scientific">Bradyrhizobium denitrificans</name>
    <dbReference type="NCBI Taxonomy" id="2734912"/>
    <lineage>
        <taxon>Bacteria</taxon>
        <taxon>Pseudomonadati</taxon>
        <taxon>Pseudomonadota</taxon>
        <taxon>Alphaproteobacteria</taxon>
        <taxon>Hyphomicrobiales</taxon>
        <taxon>Nitrobacteraceae</taxon>
        <taxon>Bradyrhizobium</taxon>
    </lineage>
</organism>
<dbReference type="EMBL" id="JAFCLK010000017">
    <property type="protein sequence ID" value="MBR1137942.1"/>
    <property type="molecule type" value="Genomic_DNA"/>
</dbReference>
<evidence type="ECO:0000313" key="3">
    <source>
        <dbReference type="Proteomes" id="UP001314635"/>
    </source>
</evidence>
<feature type="signal peptide" evidence="1">
    <location>
        <begin position="1"/>
        <end position="21"/>
    </location>
</feature>